<gene>
    <name evidence="3" type="ORF">Cpir12675_002550</name>
</gene>
<feature type="signal peptide" evidence="2">
    <location>
        <begin position="1"/>
        <end position="19"/>
    </location>
</feature>
<comment type="caution">
    <text evidence="3">The sequence shown here is derived from an EMBL/GenBank/DDBJ whole genome shotgun (WGS) entry which is preliminary data.</text>
</comment>
<dbReference type="EMBL" id="JAWDJO010000051">
    <property type="protein sequence ID" value="KAL1896970.1"/>
    <property type="molecule type" value="Genomic_DNA"/>
</dbReference>
<evidence type="ECO:0000256" key="1">
    <source>
        <dbReference type="SAM" id="MobiDB-lite"/>
    </source>
</evidence>
<evidence type="ECO:0000313" key="3">
    <source>
        <dbReference type="EMBL" id="KAL1896970.1"/>
    </source>
</evidence>
<sequence length="156" mass="16837">MRFYSFLPLGLLLLPFGSCRPDLTEDLQPTHTAGIEIAQAVDEDTIYNTITPSSFITSTLMTAPAPTGSGVPIDYQATNVGYNLTIAALSTGTSVILTTDPTSTESISVTVRPKHPEAEVNGLDYYVDWSDSDSDLEDDYYEDGDEEDGDEAAPCK</sequence>
<proteinExistence type="predicted"/>
<evidence type="ECO:0000256" key="2">
    <source>
        <dbReference type="SAM" id="SignalP"/>
    </source>
</evidence>
<protein>
    <submittedName>
        <fullName evidence="3">Uncharacterized protein</fullName>
    </submittedName>
</protein>
<accession>A0ABR3ZAA9</accession>
<feature type="region of interest" description="Disordered" evidence="1">
    <location>
        <begin position="127"/>
        <end position="156"/>
    </location>
</feature>
<organism evidence="3 4">
    <name type="scientific">Ceratocystis pirilliformis</name>
    <dbReference type="NCBI Taxonomy" id="259994"/>
    <lineage>
        <taxon>Eukaryota</taxon>
        <taxon>Fungi</taxon>
        <taxon>Dikarya</taxon>
        <taxon>Ascomycota</taxon>
        <taxon>Pezizomycotina</taxon>
        <taxon>Sordariomycetes</taxon>
        <taxon>Hypocreomycetidae</taxon>
        <taxon>Microascales</taxon>
        <taxon>Ceratocystidaceae</taxon>
        <taxon>Ceratocystis</taxon>
    </lineage>
</organism>
<feature type="chain" id="PRO_5045831498" evidence="2">
    <location>
        <begin position="20"/>
        <end position="156"/>
    </location>
</feature>
<feature type="compositionally biased region" description="Acidic residues" evidence="1">
    <location>
        <begin position="130"/>
        <end position="156"/>
    </location>
</feature>
<keyword evidence="4" id="KW-1185">Reference proteome</keyword>
<name>A0ABR3ZAA9_9PEZI</name>
<reference evidence="3 4" key="1">
    <citation type="journal article" date="2024" name="IMA Fungus">
        <title>IMA Genome - F19 : A genome assembly and annotation guide to empower mycologists, including annotated draft genome sequences of Ceratocystis pirilliformis, Diaporthe australafricana, Fusarium ophioides, Paecilomyces lecythidis, and Sporothrix stenoceras.</title>
        <authorList>
            <person name="Aylward J."/>
            <person name="Wilson A.M."/>
            <person name="Visagie C.M."/>
            <person name="Spraker J."/>
            <person name="Barnes I."/>
            <person name="Buitendag C."/>
            <person name="Ceriani C."/>
            <person name="Del Mar Angel L."/>
            <person name="du Plessis D."/>
            <person name="Fuchs T."/>
            <person name="Gasser K."/>
            <person name="Kramer D."/>
            <person name="Li W."/>
            <person name="Munsamy K."/>
            <person name="Piso A."/>
            <person name="Price J.L."/>
            <person name="Sonnekus B."/>
            <person name="Thomas C."/>
            <person name="van der Nest A."/>
            <person name="van Dijk A."/>
            <person name="van Heerden A."/>
            <person name="van Vuuren N."/>
            <person name="Yilmaz N."/>
            <person name="Duong T.A."/>
            <person name="van der Merwe N.A."/>
            <person name="Wingfield M.J."/>
            <person name="Wingfield B.D."/>
        </authorList>
    </citation>
    <scope>NUCLEOTIDE SEQUENCE [LARGE SCALE GENOMIC DNA]</scope>
    <source>
        <strain evidence="3 4">CMW 12675</strain>
    </source>
</reference>
<evidence type="ECO:0000313" key="4">
    <source>
        <dbReference type="Proteomes" id="UP001583280"/>
    </source>
</evidence>
<dbReference type="Proteomes" id="UP001583280">
    <property type="component" value="Unassembled WGS sequence"/>
</dbReference>
<keyword evidence="2" id="KW-0732">Signal</keyword>